<comment type="caution">
    <text evidence="4">Lacks conserved residue(s) required for the propagation of feature annotation.</text>
</comment>
<organism evidence="7 8">
    <name type="scientific">Apiospora phragmitis</name>
    <dbReference type="NCBI Taxonomy" id="2905665"/>
    <lineage>
        <taxon>Eukaryota</taxon>
        <taxon>Fungi</taxon>
        <taxon>Dikarya</taxon>
        <taxon>Ascomycota</taxon>
        <taxon>Pezizomycotina</taxon>
        <taxon>Sordariomycetes</taxon>
        <taxon>Xylariomycetidae</taxon>
        <taxon>Amphisphaeriales</taxon>
        <taxon>Apiosporaceae</taxon>
        <taxon>Apiospora</taxon>
    </lineage>
</organism>
<evidence type="ECO:0000256" key="5">
    <source>
        <dbReference type="SAM" id="Phobius"/>
    </source>
</evidence>
<dbReference type="PANTHER" id="PTHR24185">
    <property type="entry name" value="CALCIUM-INDEPENDENT PHOSPHOLIPASE A2-GAMMA"/>
    <property type="match status" value="1"/>
</dbReference>
<keyword evidence="1 4" id="KW-0378">Hydrolase</keyword>
<protein>
    <recommendedName>
        <fullName evidence="6">PNPLA domain-containing protein</fullName>
    </recommendedName>
</protein>
<dbReference type="PANTHER" id="PTHR24185:SF1">
    <property type="entry name" value="CALCIUM-INDEPENDENT PHOSPHOLIPASE A2-GAMMA"/>
    <property type="match status" value="1"/>
</dbReference>
<keyword evidence="2 4" id="KW-0442">Lipid degradation</keyword>
<evidence type="ECO:0000256" key="4">
    <source>
        <dbReference type="PROSITE-ProRule" id="PRU01161"/>
    </source>
</evidence>
<dbReference type="RefSeq" id="XP_066717789.1">
    <property type="nucleotide sequence ID" value="XM_066855622.1"/>
</dbReference>
<evidence type="ECO:0000313" key="7">
    <source>
        <dbReference type="EMBL" id="KAK8073314.1"/>
    </source>
</evidence>
<feature type="active site" description="Proton acceptor" evidence="4">
    <location>
        <position position="137"/>
    </location>
</feature>
<dbReference type="Gene3D" id="3.40.1090.10">
    <property type="entry name" value="Cytosolic phospholipase A2 catalytic domain"/>
    <property type="match status" value="2"/>
</dbReference>
<evidence type="ECO:0000256" key="1">
    <source>
        <dbReference type="ARBA" id="ARBA00022801"/>
    </source>
</evidence>
<proteinExistence type="predicted"/>
<evidence type="ECO:0000259" key="6">
    <source>
        <dbReference type="PROSITE" id="PS51635"/>
    </source>
</evidence>
<accession>A0ABR1VPZ5</accession>
<keyword evidence="5" id="KW-1133">Transmembrane helix</keyword>
<feature type="short sequence motif" description="GXSXG" evidence="4">
    <location>
        <begin position="25"/>
        <end position="29"/>
    </location>
</feature>
<dbReference type="GeneID" id="92088685"/>
<feature type="active site" description="Nucleophile" evidence="4">
    <location>
        <position position="27"/>
    </location>
</feature>
<keyword evidence="5" id="KW-0472">Membrane</keyword>
<sequence length="229" mass="25266">MERIRKSKGLDRVPRLCEYFDLIGGISTGGIIAIMLGRLGITVDECIRAYENVGRAAFTPKRTLLPIAPPKGAFSATALEGAIKRVVREHCPTLFTTYDPSTTFQDCTIWQVARATSAATTFFKSIELGRDKVKFIDAGFGYNNPYEVLIGEAKKQFPDRSQLQILSIGRGLGDVVDIQDSRLSILQALKRMASSSIAAATRLDDQYGDRGQYHRFNVKRGLVDVALSD</sequence>
<name>A0ABR1VPZ5_9PEZI</name>
<dbReference type="InterPro" id="IPR002641">
    <property type="entry name" value="PNPLA_dom"/>
</dbReference>
<keyword evidence="8" id="KW-1185">Reference proteome</keyword>
<dbReference type="EMBL" id="JAQQWL010000005">
    <property type="protein sequence ID" value="KAK8073314.1"/>
    <property type="molecule type" value="Genomic_DNA"/>
</dbReference>
<keyword evidence="5" id="KW-0812">Transmembrane</keyword>
<feature type="domain" description="PNPLA" evidence="6">
    <location>
        <begin position="1"/>
        <end position="150"/>
    </location>
</feature>
<evidence type="ECO:0000256" key="3">
    <source>
        <dbReference type="ARBA" id="ARBA00023098"/>
    </source>
</evidence>
<evidence type="ECO:0000313" key="8">
    <source>
        <dbReference type="Proteomes" id="UP001480595"/>
    </source>
</evidence>
<evidence type="ECO:0000256" key="2">
    <source>
        <dbReference type="ARBA" id="ARBA00022963"/>
    </source>
</evidence>
<dbReference type="PROSITE" id="PS51635">
    <property type="entry name" value="PNPLA"/>
    <property type="match status" value="1"/>
</dbReference>
<keyword evidence="3 4" id="KW-0443">Lipid metabolism</keyword>
<gene>
    <name evidence="7" type="ORF">PG994_004213</name>
</gene>
<feature type="transmembrane region" description="Helical" evidence="5">
    <location>
        <begin position="20"/>
        <end position="41"/>
    </location>
</feature>
<dbReference type="Pfam" id="PF01734">
    <property type="entry name" value="Patatin"/>
    <property type="match status" value="1"/>
</dbReference>
<dbReference type="Proteomes" id="UP001480595">
    <property type="component" value="Unassembled WGS sequence"/>
</dbReference>
<reference evidence="7 8" key="1">
    <citation type="submission" date="2023-01" db="EMBL/GenBank/DDBJ databases">
        <title>Analysis of 21 Apiospora genomes using comparative genomics revels a genus with tremendous synthesis potential of carbohydrate active enzymes and secondary metabolites.</title>
        <authorList>
            <person name="Sorensen T."/>
        </authorList>
    </citation>
    <scope>NUCLEOTIDE SEQUENCE [LARGE SCALE GENOMIC DNA]</scope>
    <source>
        <strain evidence="7 8">CBS 135458</strain>
    </source>
</reference>
<dbReference type="SUPFAM" id="SSF52151">
    <property type="entry name" value="FabD/lysophospholipase-like"/>
    <property type="match status" value="1"/>
</dbReference>
<dbReference type="InterPro" id="IPR016035">
    <property type="entry name" value="Acyl_Trfase/lysoPLipase"/>
</dbReference>
<comment type="caution">
    <text evidence="7">The sequence shown here is derived from an EMBL/GenBank/DDBJ whole genome shotgun (WGS) entry which is preliminary data.</text>
</comment>